<dbReference type="EMBL" id="JAUSVX010000032">
    <property type="protein sequence ID" value="MDQ0475260.1"/>
    <property type="molecule type" value="Genomic_DNA"/>
</dbReference>
<organism evidence="1 2">
    <name type="scientific">Labrys wisconsinensis</name>
    <dbReference type="NCBI Taxonomy" id="425677"/>
    <lineage>
        <taxon>Bacteria</taxon>
        <taxon>Pseudomonadati</taxon>
        <taxon>Pseudomonadota</taxon>
        <taxon>Alphaproteobacteria</taxon>
        <taxon>Hyphomicrobiales</taxon>
        <taxon>Xanthobacteraceae</taxon>
        <taxon>Labrys</taxon>
    </lineage>
</organism>
<gene>
    <name evidence="1" type="ORF">QO011_008302</name>
</gene>
<dbReference type="RefSeq" id="WP_307286239.1">
    <property type="nucleotide sequence ID" value="NZ_JAUSVX010000032.1"/>
</dbReference>
<dbReference type="InterPro" id="IPR025332">
    <property type="entry name" value="DUF4238"/>
</dbReference>
<keyword evidence="2" id="KW-1185">Reference proteome</keyword>
<protein>
    <recommendedName>
        <fullName evidence="3">DUF4238 domain-containing protein</fullName>
    </recommendedName>
</protein>
<evidence type="ECO:0008006" key="3">
    <source>
        <dbReference type="Google" id="ProtNLM"/>
    </source>
</evidence>
<dbReference type="Proteomes" id="UP001242480">
    <property type="component" value="Unassembled WGS sequence"/>
</dbReference>
<evidence type="ECO:0000313" key="2">
    <source>
        <dbReference type="Proteomes" id="UP001242480"/>
    </source>
</evidence>
<comment type="caution">
    <text evidence="1">The sequence shown here is derived from an EMBL/GenBank/DDBJ whole genome shotgun (WGS) entry which is preliminary data.</text>
</comment>
<name>A0ABU0JNP7_9HYPH</name>
<evidence type="ECO:0000313" key="1">
    <source>
        <dbReference type="EMBL" id="MDQ0475260.1"/>
    </source>
</evidence>
<reference evidence="1 2" key="1">
    <citation type="submission" date="2023-07" db="EMBL/GenBank/DDBJ databases">
        <title>Genomic Encyclopedia of Type Strains, Phase IV (KMG-IV): sequencing the most valuable type-strain genomes for metagenomic binning, comparative biology and taxonomic classification.</title>
        <authorList>
            <person name="Goeker M."/>
        </authorList>
    </citation>
    <scope>NUCLEOTIDE SEQUENCE [LARGE SCALE GENOMIC DNA]</scope>
    <source>
        <strain evidence="1 2">DSM 19619</strain>
    </source>
</reference>
<proteinExistence type="predicted"/>
<sequence length="310" mass="34616">MSPENQHWVSKFLVKNFADKDGRVFRLDVLSDQITKPPPKYAAAGPAIYDHVINGVSVSFEDRFEKIETKAAPVIREIIRTRSVAGLTKQQRISVARLIATQSFRTDAFQRGMVNNPSPEQFAQLMEQMWRSSALLADMIERRHWVVMTIEGDDVFYLGDNPVVLQRTRQPSDGSNLGFDVPGVEAFLPLSPKAALYMPCPATSALIISTYEEIMKSTGPRDDGWMADYIIKHRGLYVSLVRGIGIRAIAPYVENLNYLQCSWSSAAIYSQSADFSFARKVFSENPQYRGMPTTALSAVFPIDGPPSAPD</sequence>
<accession>A0ABU0JNP7</accession>
<dbReference type="Pfam" id="PF14022">
    <property type="entry name" value="DUF4238"/>
    <property type="match status" value="1"/>
</dbReference>